<feature type="transmembrane region" description="Helical" evidence="5">
    <location>
        <begin position="126"/>
        <end position="150"/>
    </location>
</feature>
<proteinExistence type="inferred from homology"/>
<reference evidence="8" key="1">
    <citation type="journal article" date="2019" name="Nat. Commun.">
        <title>Expansion of phycobilisome linker gene families in mesophilic red algae.</title>
        <authorList>
            <person name="Lee J."/>
            <person name="Kim D."/>
            <person name="Bhattacharya D."/>
            <person name="Yoon H.S."/>
        </authorList>
    </citation>
    <scope>NUCLEOTIDE SEQUENCE [LARGE SCALE GENOMIC DNA]</scope>
    <source>
        <strain evidence="8">CCMP 1328</strain>
    </source>
</reference>
<name>A0A5J4YR75_PORPP</name>
<keyword evidence="4" id="KW-0720">Serine protease</keyword>
<dbReference type="Gene3D" id="2.30.42.10">
    <property type="match status" value="1"/>
</dbReference>
<evidence type="ECO:0000313" key="8">
    <source>
        <dbReference type="Proteomes" id="UP000324585"/>
    </source>
</evidence>
<dbReference type="InterPro" id="IPR004447">
    <property type="entry name" value="Peptidase_S41A"/>
</dbReference>
<comment type="similarity">
    <text evidence="1">Belongs to the peptidase S41A family.</text>
</comment>
<dbReference type="InterPro" id="IPR029045">
    <property type="entry name" value="ClpP/crotonase-like_dom_sf"/>
</dbReference>
<comment type="caution">
    <text evidence="7">The sequence shown here is derived from an EMBL/GenBank/DDBJ whole genome shotgun (WGS) entry which is preliminary data.</text>
</comment>
<dbReference type="Gene3D" id="3.90.226.10">
    <property type="entry name" value="2-enoyl-CoA Hydratase, Chain A, domain 1"/>
    <property type="match status" value="1"/>
</dbReference>
<evidence type="ECO:0000256" key="2">
    <source>
        <dbReference type="ARBA" id="ARBA00022670"/>
    </source>
</evidence>
<dbReference type="Pfam" id="PF17820">
    <property type="entry name" value="PDZ_6"/>
    <property type="match status" value="1"/>
</dbReference>
<dbReference type="PANTHER" id="PTHR32060:SF22">
    <property type="entry name" value="CARBOXYL-TERMINAL-PROCESSING PEPTIDASE 3, CHLOROPLASTIC"/>
    <property type="match status" value="1"/>
</dbReference>
<dbReference type="GO" id="GO:0004175">
    <property type="term" value="F:endopeptidase activity"/>
    <property type="evidence" value="ECO:0007669"/>
    <property type="project" value="TreeGrafter"/>
</dbReference>
<dbReference type="CDD" id="cd07560">
    <property type="entry name" value="Peptidase_S41_CPP"/>
    <property type="match status" value="1"/>
</dbReference>
<dbReference type="Proteomes" id="UP000324585">
    <property type="component" value="Unassembled WGS sequence"/>
</dbReference>
<dbReference type="InterPro" id="IPR041489">
    <property type="entry name" value="PDZ_6"/>
</dbReference>
<dbReference type="CDD" id="cd06782">
    <property type="entry name" value="cpPDZ_CPP-like"/>
    <property type="match status" value="1"/>
</dbReference>
<dbReference type="Gene3D" id="3.30.750.44">
    <property type="match status" value="1"/>
</dbReference>
<dbReference type="InterPro" id="IPR036034">
    <property type="entry name" value="PDZ_sf"/>
</dbReference>
<dbReference type="GO" id="GO:0008236">
    <property type="term" value="F:serine-type peptidase activity"/>
    <property type="evidence" value="ECO:0007669"/>
    <property type="project" value="UniProtKB-KW"/>
</dbReference>
<evidence type="ECO:0000259" key="6">
    <source>
        <dbReference type="PROSITE" id="PS50106"/>
    </source>
</evidence>
<dbReference type="SUPFAM" id="SSF50156">
    <property type="entry name" value="PDZ domain-like"/>
    <property type="match status" value="1"/>
</dbReference>
<keyword evidence="5" id="KW-0472">Membrane</keyword>
<sequence>MDTEGRAVDATRERSCRPRRESLPKQAVLFWTPVWSARRAEPRDAPLRDWVARKRRCPSVDHLSFYRSAGLCVGFVCPSLSRMHARRARRVLRSAVARSNTRREACTSTQVEMSVSPWGQACRRALVSFCVAALALGSAGIAVAAGPAMVQQMEAAPAVIPKTADLVGANRATALETVQMIRAFFFDQAGGLHFDEQLFHDLGSRLVSHELDQAFLTSQAQAHAFLKDVVKTLHDPYSAYLDQEEFQTLMNPQRSRTHSISGVGLQLDLRRAGDVKSLGGWAVLGPVPASPAEIGGISIGERLVAVDGTAVVDLSSDEVAALLRGEPGTRVTLTMALGNSREGLREVTLTRSRLHAPPVRAEIFDSIDERTGKSTRLGYVRIHYFNHKSTDMLAEALQTFASSKVQGVILDLRNNSGGVFQEALRMGTMFFDEGDTVLVITEDSNGVLQEHTVEGQKCDTPFGPLLARTPVVVLTNGASASSSEILAVSLRDNDRAPIIGLPTFGKGLVQHIFQLPDGSALRLTIAQVLSPRLAHVNGRGALPDSLCADSPNFEHRDRCIQDAARVLTYSAPTYANAQPQIIHLSRLTNVIGGMKYPDP</sequence>
<dbReference type="SMART" id="SM00245">
    <property type="entry name" value="TSPc"/>
    <property type="match status" value="1"/>
</dbReference>
<keyword evidence="5" id="KW-0812">Transmembrane</keyword>
<feature type="domain" description="PDZ" evidence="6">
    <location>
        <begin position="249"/>
        <end position="324"/>
    </location>
</feature>
<dbReference type="Pfam" id="PF03572">
    <property type="entry name" value="Peptidase_S41"/>
    <property type="match status" value="1"/>
</dbReference>
<dbReference type="EMBL" id="VRMN01000006">
    <property type="protein sequence ID" value="KAA8493778.1"/>
    <property type="molecule type" value="Genomic_DNA"/>
</dbReference>
<evidence type="ECO:0000256" key="3">
    <source>
        <dbReference type="ARBA" id="ARBA00022801"/>
    </source>
</evidence>
<evidence type="ECO:0000256" key="5">
    <source>
        <dbReference type="SAM" id="Phobius"/>
    </source>
</evidence>
<protein>
    <submittedName>
        <fullName evidence="7">Carboxyl-terminal-processing protease</fullName>
    </submittedName>
</protein>
<dbReference type="PANTHER" id="PTHR32060">
    <property type="entry name" value="TAIL-SPECIFIC PROTEASE"/>
    <property type="match status" value="1"/>
</dbReference>
<keyword evidence="3" id="KW-0378">Hydrolase</keyword>
<evidence type="ECO:0000313" key="7">
    <source>
        <dbReference type="EMBL" id="KAA8493778.1"/>
    </source>
</evidence>
<dbReference type="InterPro" id="IPR005151">
    <property type="entry name" value="Tail-specific_protease"/>
</dbReference>
<dbReference type="GO" id="GO:0006508">
    <property type="term" value="P:proteolysis"/>
    <property type="evidence" value="ECO:0007669"/>
    <property type="project" value="UniProtKB-KW"/>
</dbReference>
<keyword evidence="2 7" id="KW-0645">Protease</keyword>
<dbReference type="SMART" id="SM00228">
    <property type="entry name" value="PDZ"/>
    <property type="match status" value="1"/>
</dbReference>
<dbReference type="AlphaFoldDB" id="A0A5J4YR75"/>
<keyword evidence="8" id="KW-1185">Reference proteome</keyword>
<dbReference type="PROSITE" id="PS50106">
    <property type="entry name" value="PDZ"/>
    <property type="match status" value="1"/>
</dbReference>
<dbReference type="SUPFAM" id="SSF52096">
    <property type="entry name" value="ClpP/crotonase"/>
    <property type="match status" value="1"/>
</dbReference>
<evidence type="ECO:0000256" key="4">
    <source>
        <dbReference type="ARBA" id="ARBA00022825"/>
    </source>
</evidence>
<gene>
    <name evidence="7" type="ORF">FVE85_4915</name>
</gene>
<keyword evidence="5" id="KW-1133">Transmembrane helix</keyword>
<dbReference type="OrthoDB" id="43580at2759"/>
<organism evidence="7 8">
    <name type="scientific">Porphyridium purpureum</name>
    <name type="common">Red alga</name>
    <name type="synonym">Porphyridium cruentum</name>
    <dbReference type="NCBI Taxonomy" id="35688"/>
    <lineage>
        <taxon>Eukaryota</taxon>
        <taxon>Rhodophyta</taxon>
        <taxon>Bangiophyceae</taxon>
        <taxon>Porphyridiales</taxon>
        <taxon>Porphyridiaceae</taxon>
        <taxon>Porphyridium</taxon>
    </lineage>
</organism>
<dbReference type="InterPro" id="IPR001478">
    <property type="entry name" value="PDZ"/>
</dbReference>
<evidence type="ECO:0000256" key="1">
    <source>
        <dbReference type="ARBA" id="ARBA00009179"/>
    </source>
</evidence>
<accession>A0A5J4YR75</accession>